<dbReference type="AlphaFoldDB" id="A0AAQ3AYQ4"/>
<keyword evidence="4" id="KW-0378">Hydrolase</keyword>
<evidence type="ECO:0000256" key="5">
    <source>
        <dbReference type="ARBA" id="ARBA00023012"/>
    </source>
</evidence>
<evidence type="ECO:0000256" key="1">
    <source>
        <dbReference type="ARBA" id="ARBA00000085"/>
    </source>
</evidence>
<dbReference type="PROSITE" id="PS50110">
    <property type="entry name" value="RESPONSE_REGULATORY"/>
    <property type="match status" value="1"/>
</dbReference>
<dbReference type="InterPro" id="IPR011006">
    <property type="entry name" value="CheY-like_superfamily"/>
</dbReference>
<feature type="chain" id="PRO_5043050313" description="histidine kinase" evidence="8">
    <location>
        <begin position="20"/>
        <end position="1181"/>
    </location>
</feature>
<keyword evidence="8" id="KW-0732">Signal</keyword>
<dbReference type="InterPro" id="IPR050956">
    <property type="entry name" value="2C_system_His_kinase"/>
</dbReference>
<dbReference type="RefSeq" id="WP_274290308.1">
    <property type="nucleotide sequence ID" value="NZ_CP117988.1"/>
</dbReference>
<dbReference type="InterPro" id="IPR005467">
    <property type="entry name" value="His_kinase_dom"/>
</dbReference>
<dbReference type="SMART" id="SM00388">
    <property type="entry name" value="HisKA"/>
    <property type="match status" value="1"/>
</dbReference>
<name>A0AAQ3AYQ4_9VIBR</name>
<dbReference type="PROSITE" id="PS50109">
    <property type="entry name" value="HIS_KIN"/>
    <property type="match status" value="1"/>
</dbReference>
<dbReference type="CDD" id="cd17546">
    <property type="entry name" value="REC_hyHK_CKI1_RcsC-like"/>
    <property type="match status" value="1"/>
</dbReference>
<evidence type="ECO:0000313" key="11">
    <source>
        <dbReference type="EMBL" id="WDG07096.1"/>
    </source>
</evidence>
<dbReference type="CDD" id="cd00088">
    <property type="entry name" value="HPT"/>
    <property type="match status" value="1"/>
</dbReference>
<feature type="domain" description="Histidine kinase" evidence="9">
    <location>
        <begin position="665"/>
        <end position="881"/>
    </location>
</feature>
<dbReference type="EC" id="2.7.13.3" evidence="2"/>
<dbReference type="GO" id="GO:0016787">
    <property type="term" value="F:hydrolase activity"/>
    <property type="evidence" value="ECO:0007669"/>
    <property type="project" value="UniProtKB-KW"/>
</dbReference>
<dbReference type="GO" id="GO:0000155">
    <property type="term" value="F:phosphorelay sensor kinase activity"/>
    <property type="evidence" value="ECO:0007669"/>
    <property type="project" value="InterPro"/>
</dbReference>
<dbReference type="InterPro" id="IPR003661">
    <property type="entry name" value="HisK_dim/P_dom"/>
</dbReference>
<dbReference type="Gene3D" id="3.30.565.10">
    <property type="entry name" value="Histidine kinase-like ATPase, C-terminal domain"/>
    <property type="match status" value="1"/>
</dbReference>
<dbReference type="InterPro" id="IPR001789">
    <property type="entry name" value="Sig_transdc_resp-reg_receiver"/>
</dbReference>
<keyword evidence="5" id="KW-0902">Two-component regulatory system</keyword>
<protein>
    <recommendedName>
        <fullName evidence="2">histidine kinase</fullName>
        <ecNumber evidence="2">2.7.13.3</ecNumber>
    </recommendedName>
</protein>
<dbReference type="SUPFAM" id="SSF53850">
    <property type="entry name" value="Periplasmic binding protein-like II"/>
    <property type="match status" value="2"/>
</dbReference>
<evidence type="ECO:0000256" key="3">
    <source>
        <dbReference type="ARBA" id="ARBA00022553"/>
    </source>
</evidence>
<gene>
    <name evidence="11" type="ORF">PUN50_10075</name>
</gene>
<feature type="transmembrane region" description="Helical" evidence="7">
    <location>
        <begin position="491"/>
        <end position="513"/>
    </location>
</feature>
<dbReference type="Proteomes" id="UP001219537">
    <property type="component" value="Chromosome 1"/>
</dbReference>
<dbReference type="InterPro" id="IPR003594">
    <property type="entry name" value="HATPase_dom"/>
</dbReference>
<dbReference type="SUPFAM" id="SSF52172">
    <property type="entry name" value="CheY-like"/>
    <property type="match status" value="1"/>
</dbReference>
<evidence type="ECO:0000256" key="2">
    <source>
        <dbReference type="ARBA" id="ARBA00012438"/>
    </source>
</evidence>
<keyword evidence="3 6" id="KW-0597">Phosphoprotein</keyword>
<feature type="signal peptide" evidence="8">
    <location>
        <begin position="1"/>
        <end position="19"/>
    </location>
</feature>
<feature type="domain" description="Response regulatory" evidence="10">
    <location>
        <begin position="956"/>
        <end position="1074"/>
    </location>
</feature>
<proteinExistence type="predicted"/>
<dbReference type="Pfam" id="PF00512">
    <property type="entry name" value="HisKA"/>
    <property type="match status" value="1"/>
</dbReference>
<dbReference type="CDD" id="cd16922">
    <property type="entry name" value="HATPase_EvgS-ArcB-TorS-like"/>
    <property type="match status" value="1"/>
</dbReference>
<evidence type="ECO:0000256" key="4">
    <source>
        <dbReference type="ARBA" id="ARBA00022801"/>
    </source>
</evidence>
<dbReference type="SMART" id="SM00062">
    <property type="entry name" value="PBPb"/>
    <property type="match status" value="2"/>
</dbReference>
<dbReference type="InterPro" id="IPR008207">
    <property type="entry name" value="Sig_transdc_His_kin_Hpt_dom"/>
</dbReference>
<dbReference type="SMART" id="SM00387">
    <property type="entry name" value="HATPase_c"/>
    <property type="match status" value="1"/>
</dbReference>
<evidence type="ECO:0000259" key="9">
    <source>
        <dbReference type="PROSITE" id="PS50109"/>
    </source>
</evidence>
<evidence type="ECO:0000256" key="8">
    <source>
        <dbReference type="SAM" id="SignalP"/>
    </source>
</evidence>
<dbReference type="InterPro" id="IPR001638">
    <property type="entry name" value="Solute-binding_3/MltF_N"/>
</dbReference>
<dbReference type="PRINTS" id="PR00344">
    <property type="entry name" value="BCTRLSENSOR"/>
</dbReference>
<dbReference type="InterPro" id="IPR004358">
    <property type="entry name" value="Sig_transdc_His_kin-like_C"/>
</dbReference>
<accession>A0AAQ3AYQ4</accession>
<dbReference type="Pfam" id="PF02518">
    <property type="entry name" value="HATPase_c"/>
    <property type="match status" value="1"/>
</dbReference>
<dbReference type="InterPro" id="IPR036890">
    <property type="entry name" value="HATPase_C_sf"/>
</dbReference>
<comment type="catalytic activity">
    <reaction evidence="1">
        <text>ATP + protein L-histidine = ADP + protein N-phospho-L-histidine.</text>
        <dbReference type="EC" id="2.7.13.3"/>
    </reaction>
</comment>
<dbReference type="SUPFAM" id="SSF47384">
    <property type="entry name" value="Homodimeric domain of signal transducing histidine kinase"/>
    <property type="match status" value="1"/>
</dbReference>
<dbReference type="EMBL" id="CP117988">
    <property type="protein sequence ID" value="WDG07096.1"/>
    <property type="molecule type" value="Genomic_DNA"/>
</dbReference>
<evidence type="ECO:0000256" key="6">
    <source>
        <dbReference type="PROSITE-ProRule" id="PRU00169"/>
    </source>
</evidence>
<feature type="modified residue" description="4-aspartylphosphate" evidence="6">
    <location>
        <position position="1006"/>
    </location>
</feature>
<keyword evidence="7" id="KW-1133">Transmembrane helix</keyword>
<dbReference type="SMART" id="SM00448">
    <property type="entry name" value="REC"/>
    <property type="match status" value="1"/>
</dbReference>
<evidence type="ECO:0000256" key="7">
    <source>
        <dbReference type="SAM" id="Phobius"/>
    </source>
</evidence>
<dbReference type="Gene3D" id="3.30.450.20">
    <property type="entry name" value="PAS domain"/>
    <property type="match status" value="1"/>
</dbReference>
<dbReference type="PANTHER" id="PTHR43719">
    <property type="entry name" value="TWO-COMPONENT HISTIDINE KINASE"/>
    <property type="match status" value="1"/>
</dbReference>
<organism evidence="11 12">
    <name type="scientific">Vibrio campbellii</name>
    <dbReference type="NCBI Taxonomy" id="680"/>
    <lineage>
        <taxon>Bacteria</taxon>
        <taxon>Pseudomonadati</taxon>
        <taxon>Pseudomonadota</taxon>
        <taxon>Gammaproteobacteria</taxon>
        <taxon>Vibrionales</taxon>
        <taxon>Vibrionaceae</taxon>
        <taxon>Vibrio</taxon>
    </lineage>
</organism>
<sequence length="1181" mass="132328">MKRLTLTVLLLCMASMSYAAQTADFLTAQESKYLAEKRAISVAVIGTVTRLPFWGGTPEAPKGYIHDIVKVFENKLGVQFTYINYGSIDEAFTAIEAGEVDIGIGFVKSAKRAKTMAFTQPVFKYYYAGWIANTELEPKDFSHLHWACVEKSTACKILDGLNYTDITVVDQPKEFYQLLESGKVDALLDVYPSLRFYLGSNAFYFGQVAVDRRFGSFDASIALSKKNALLKDILDKTLLVADPELNSLSERYNIKPFEYMSGNNDTDSEAKVIRFTVDENAFPIYFWNENAKKYDGYVNDLLSLISSRTSLVFEYVEPNGRNIEDMLREGVVDILPASNSSLSRDRGFLRTVPYTTLEFSYLESKKWDNDGKVVGILDRINIATTNGMIKYTEIDSILKDIRSGKISNAYINVDLLDSLLISGEDEGFNIIPKPTLPQVDVQLSMAVNATNQDLRDTMDSVLNGLTKREIENLWLPYHKMEYNWGIEKSKVFTTALLTLLFVIIAALFTYSLMVKMRARMTASDRRVEYTEFKNQWLTDLIDAIPSMICILDSKGDVLLSNSTFKSMLSTVHSETDKDFIEILFDSFGRSFKSNFSETHYVEFGASSVGYFHIINTPIHNSQDNSMNYLVAINDVTDMKKNEADLIELNNIATKSIESQKQFLAVVSHELRTPISAMMGLMEILSNNLVKEENKTLLSNAESSAKRLKILVGDILDYSKLGAKQLNIQEEYCNLADELSPMLRGFEASAQVKDIGFVLNWTPTKLLNAKLDVFRVNQIVSNILSNAIKFTEKGFISVDIDITHTFLSISVRDTGIGMTKQQVDRMFDPFTQAEDNIARRFGGTGLGMSIVSQLVGLMDGDIEVSSQLSLGTIVTITIPISAEPLEINYNQIDAELKIDDPVVAQWLNEFGVKSTLIKNKRIVGGNVYPDFVLQRSQLSKTYLDDDVSSTYEKLSGHILVIEDDPINRFLLEKQLAEFGIRSTLSENGVSALGMLRDSDPFDVIITDCHMPELNGFELSQIIRTEFPEYDAVPIIACTADNSIGIEDRARASGINELIYKPYDLSDLHFVLSDHLSLADNPVQTDVEKESWIGGFPSSQRAEMAEVVHESFSNSLEELRLEDADVKLVAHRVKGSAGVLQLEKLADIACELEMKPGDVTLKGLLIEHLEMAIRDAHEFLKGN</sequence>
<dbReference type="InterPro" id="IPR036641">
    <property type="entry name" value="HPT_dom_sf"/>
</dbReference>
<dbReference type="InterPro" id="IPR036097">
    <property type="entry name" value="HisK_dim/P_sf"/>
</dbReference>
<reference evidence="11" key="1">
    <citation type="submission" date="2023-02" db="EMBL/GenBank/DDBJ databases">
        <title>Isolation, identification, and genome analysis of Vibrio campbellii in the Penaeus vannamei larvae stage.</title>
        <authorList>
            <person name="Huang T."/>
            <person name="Zhang B."/>
        </authorList>
    </citation>
    <scope>NUCLEOTIDE SEQUENCE</scope>
    <source>
        <strain evidence="11">20220413_1</strain>
    </source>
</reference>
<dbReference type="CDD" id="cd00082">
    <property type="entry name" value="HisKA"/>
    <property type="match status" value="1"/>
</dbReference>
<dbReference type="Gene3D" id="1.20.120.160">
    <property type="entry name" value="HPT domain"/>
    <property type="match status" value="1"/>
</dbReference>
<dbReference type="Gene3D" id="1.10.287.130">
    <property type="match status" value="1"/>
</dbReference>
<dbReference type="PANTHER" id="PTHR43719:SF28">
    <property type="entry name" value="PEROXIDE STRESS-ACTIVATED HISTIDINE KINASE MAK1-RELATED"/>
    <property type="match status" value="1"/>
</dbReference>
<keyword evidence="7" id="KW-0812">Transmembrane</keyword>
<dbReference type="Gene3D" id="3.40.50.2300">
    <property type="match status" value="1"/>
</dbReference>
<dbReference type="SUPFAM" id="SSF47226">
    <property type="entry name" value="Histidine-containing phosphotransfer domain, HPT domain"/>
    <property type="match status" value="1"/>
</dbReference>
<dbReference type="Pfam" id="PF00072">
    <property type="entry name" value="Response_reg"/>
    <property type="match status" value="1"/>
</dbReference>
<evidence type="ECO:0000313" key="12">
    <source>
        <dbReference type="Proteomes" id="UP001219537"/>
    </source>
</evidence>
<dbReference type="SUPFAM" id="SSF55874">
    <property type="entry name" value="ATPase domain of HSP90 chaperone/DNA topoisomerase II/histidine kinase"/>
    <property type="match status" value="1"/>
</dbReference>
<keyword evidence="7" id="KW-0472">Membrane</keyword>
<evidence type="ECO:0000259" key="10">
    <source>
        <dbReference type="PROSITE" id="PS50110"/>
    </source>
</evidence>
<dbReference type="Gene3D" id="3.40.190.10">
    <property type="entry name" value="Periplasmic binding protein-like II"/>
    <property type="match status" value="4"/>
</dbReference>
<dbReference type="Pfam" id="PF00497">
    <property type="entry name" value="SBP_bac_3"/>
    <property type="match status" value="2"/>
</dbReference>